<sequence>MGSTSTALGAGTNPVSALTAGVFLGVGISIVAMGRLLQYVHEMGQRSPAAGSRDTSWSVTSASQTTKLAFIKPLYLNLV</sequence>
<proteinExistence type="predicted"/>
<organism evidence="2 3">
    <name type="scientific">Sphagnum troendelagicum</name>
    <dbReference type="NCBI Taxonomy" id="128251"/>
    <lineage>
        <taxon>Eukaryota</taxon>
        <taxon>Viridiplantae</taxon>
        <taxon>Streptophyta</taxon>
        <taxon>Embryophyta</taxon>
        <taxon>Bryophyta</taxon>
        <taxon>Sphagnophytina</taxon>
        <taxon>Sphagnopsida</taxon>
        <taxon>Sphagnales</taxon>
        <taxon>Sphagnaceae</taxon>
        <taxon>Sphagnum</taxon>
    </lineage>
</organism>
<keyword evidence="1" id="KW-0472">Membrane</keyword>
<reference evidence="2" key="1">
    <citation type="submission" date="2024-02" db="EMBL/GenBank/DDBJ databases">
        <authorList>
            <consortium name="ELIXIR-Norway"/>
            <consortium name="Elixir Norway"/>
        </authorList>
    </citation>
    <scope>NUCLEOTIDE SEQUENCE</scope>
</reference>
<protein>
    <submittedName>
        <fullName evidence="2">Uncharacterized protein</fullName>
    </submittedName>
</protein>
<dbReference type="EMBL" id="OZ019894">
    <property type="protein sequence ID" value="CAK9216435.1"/>
    <property type="molecule type" value="Genomic_DNA"/>
</dbReference>
<evidence type="ECO:0000313" key="2">
    <source>
        <dbReference type="EMBL" id="CAK9216435.1"/>
    </source>
</evidence>
<accession>A0ABP0UBT9</accession>
<gene>
    <name evidence="2" type="ORF">CSSPTR1EN2_LOCUS13469</name>
</gene>
<keyword evidence="3" id="KW-1185">Reference proteome</keyword>
<dbReference type="Proteomes" id="UP001497512">
    <property type="component" value="Chromosome 2"/>
</dbReference>
<keyword evidence="1" id="KW-0812">Transmembrane</keyword>
<feature type="transmembrane region" description="Helical" evidence="1">
    <location>
        <begin position="15"/>
        <end position="37"/>
    </location>
</feature>
<keyword evidence="1" id="KW-1133">Transmembrane helix</keyword>
<evidence type="ECO:0000313" key="3">
    <source>
        <dbReference type="Proteomes" id="UP001497512"/>
    </source>
</evidence>
<name>A0ABP0UBT9_9BRYO</name>
<evidence type="ECO:0000256" key="1">
    <source>
        <dbReference type="SAM" id="Phobius"/>
    </source>
</evidence>